<dbReference type="RefSeq" id="WP_226742893.1">
    <property type="nucleotide sequence ID" value="NZ_CP150662.1"/>
</dbReference>
<keyword evidence="3" id="KW-1185">Reference proteome</keyword>
<gene>
    <name evidence="2" type="ORF">BTO13_12040</name>
</gene>
<feature type="transmembrane region" description="Helical" evidence="1">
    <location>
        <begin position="147"/>
        <end position="169"/>
    </location>
</feature>
<dbReference type="AlphaFoldDB" id="A0A2S7WE48"/>
<keyword evidence="1" id="KW-0812">Transmembrane</keyword>
<proteinExistence type="predicted"/>
<organism evidence="2 3">
    <name type="scientific">Polaribacter gangjinensis</name>
    <dbReference type="NCBI Taxonomy" id="574710"/>
    <lineage>
        <taxon>Bacteria</taxon>
        <taxon>Pseudomonadati</taxon>
        <taxon>Bacteroidota</taxon>
        <taxon>Flavobacteriia</taxon>
        <taxon>Flavobacteriales</taxon>
        <taxon>Flavobacteriaceae</taxon>
    </lineage>
</organism>
<comment type="caution">
    <text evidence="2">The sequence shown here is derived from an EMBL/GenBank/DDBJ whole genome shotgun (WGS) entry which is preliminary data.</text>
</comment>
<name>A0A2S7WE48_9FLAO</name>
<reference evidence="2 3" key="1">
    <citation type="submission" date="2016-12" db="EMBL/GenBank/DDBJ databases">
        <title>Trade-off between light-utilization and light-protection in marine flavobacteria.</title>
        <authorList>
            <person name="Kumagai Y."/>
            <person name="Yoshizawa S."/>
            <person name="Kogure K."/>
            <person name="Iwasaki W."/>
        </authorList>
    </citation>
    <scope>NUCLEOTIDE SEQUENCE [LARGE SCALE GENOMIC DNA]</scope>
    <source>
        <strain evidence="2 3">KCTC 22729</strain>
    </source>
</reference>
<protein>
    <recommendedName>
        <fullName evidence="4">DUF3667 domain-containing protein</fullName>
    </recommendedName>
</protein>
<dbReference type="EMBL" id="MSCL01000001">
    <property type="protein sequence ID" value="PQJ75908.1"/>
    <property type="molecule type" value="Genomic_DNA"/>
</dbReference>
<evidence type="ECO:0008006" key="4">
    <source>
        <dbReference type="Google" id="ProtNLM"/>
    </source>
</evidence>
<feature type="transmembrane region" description="Helical" evidence="1">
    <location>
        <begin position="241"/>
        <end position="265"/>
    </location>
</feature>
<feature type="transmembrane region" description="Helical" evidence="1">
    <location>
        <begin position="210"/>
        <end position="229"/>
    </location>
</feature>
<evidence type="ECO:0000313" key="3">
    <source>
        <dbReference type="Proteomes" id="UP000237608"/>
    </source>
</evidence>
<accession>A0A2S7WE48</accession>
<sequence length="266" mass="31076">MTKAKYEELSKGTSTEIVDLTIDDEKNTNENLSKKEIDSVKKIVSDKMDKAIIPIPENTKKEVLNEIEKNKNKPTNEAAIRLNLNGIEKIERINLFLEKHPDIKMDAALDSLKLEKNFTNRFLYTRAETLLKISKNKDSQRQFVSQLLSYGSIALFIMLPFFTLFLKFFYIRRRFTYVDHLIFVFHSQTVFFMIFSIVFILKLFNFQPQVWIFLVLFLIYLLIAMKKFYQQSNSKTFLKFLLVNLSFSVVASIGMVILSIVSFALA</sequence>
<evidence type="ECO:0000313" key="2">
    <source>
        <dbReference type="EMBL" id="PQJ75908.1"/>
    </source>
</evidence>
<feature type="transmembrane region" description="Helical" evidence="1">
    <location>
        <begin position="181"/>
        <end position="204"/>
    </location>
</feature>
<evidence type="ECO:0000256" key="1">
    <source>
        <dbReference type="SAM" id="Phobius"/>
    </source>
</evidence>
<keyword evidence="1" id="KW-0472">Membrane</keyword>
<keyword evidence="1" id="KW-1133">Transmembrane helix</keyword>
<dbReference type="Proteomes" id="UP000237608">
    <property type="component" value="Unassembled WGS sequence"/>
</dbReference>